<protein>
    <submittedName>
        <fullName evidence="2">Uncharacterized protein</fullName>
    </submittedName>
</protein>
<evidence type="ECO:0000313" key="2">
    <source>
        <dbReference type="EMBL" id="POY70482.1"/>
    </source>
</evidence>
<proteinExistence type="predicted"/>
<organism evidence="2 3">
    <name type="scientific">Rhodotorula taiwanensis</name>
    <dbReference type="NCBI Taxonomy" id="741276"/>
    <lineage>
        <taxon>Eukaryota</taxon>
        <taxon>Fungi</taxon>
        <taxon>Dikarya</taxon>
        <taxon>Basidiomycota</taxon>
        <taxon>Pucciniomycotina</taxon>
        <taxon>Microbotryomycetes</taxon>
        <taxon>Sporidiobolales</taxon>
        <taxon>Sporidiobolaceae</taxon>
        <taxon>Rhodotorula</taxon>
    </lineage>
</organism>
<accession>A0A2S5B116</accession>
<keyword evidence="3" id="KW-1185">Reference proteome</keyword>
<comment type="caution">
    <text evidence="2">The sequence shown here is derived from an EMBL/GenBank/DDBJ whole genome shotgun (WGS) entry which is preliminary data.</text>
</comment>
<name>A0A2S5B116_9BASI</name>
<gene>
    <name evidence="2" type="ORF">BMF94_6550</name>
</gene>
<evidence type="ECO:0000256" key="1">
    <source>
        <dbReference type="SAM" id="MobiDB-lite"/>
    </source>
</evidence>
<evidence type="ECO:0000313" key="3">
    <source>
        <dbReference type="Proteomes" id="UP000237144"/>
    </source>
</evidence>
<dbReference type="EMBL" id="PJQD01000116">
    <property type="protein sequence ID" value="POY70482.1"/>
    <property type="molecule type" value="Genomic_DNA"/>
</dbReference>
<reference evidence="2 3" key="1">
    <citation type="journal article" date="2018" name="Front. Microbiol.">
        <title>Prospects for Fungal Bioremediation of Acidic Radioactive Waste Sites: Characterization and Genome Sequence of Rhodotorula taiwanensis MD1149.</title>
        <authorList>
            <person name="Tkavc R."/>
            <person name="Matrosova V.Y."/>
            <person name="Grichenko O.E."/>
            <person name="Gostincar C."/>
            <person name="Volpe R.P."/>
            <person name="Klimenkova P."/>
            <person name="Gaidamakova E.K."/>
            <person name="Zhou C.E."/>
            <person name="Stewart B.J."/>
            <person name="Lyman M.G."/>
            <person name="Malfatti S.A."/>
            <person name="Rubinfeld B."/>
            <person name="Courtot M."/>
            <person name="Singh J."/>
            <person name="Dalgard C.L."/>
            <person name="Hamilton T."/>
            <person name="Frey K.G."/>
            <person name="Gunde-Cimerman N."/>
            <person name="Dugan L."/>
            <person name="Daly M.J."/>
        </authorList>
    </citation>
    <scope>NUCLEOTIDE SEQUENCE [LARGE SCALE GENOMIC DNA]</scope>
    <source>
        <strain evidence="2 3">MD1149</strain>
    </source>
</reference>
<sequence length="448" mass="49200">MSAANQVDDFKLEVGSRWTGHDKHEVLRIQLIRRGIDEGFPTWEFTRVRGFPEILDFGCNYNALASKPGRCSYRILVAKPDTDRFLCSRSSRICLVHDHPHDLAASVLREEAARDEIEILERINTVECETVGDGKNARGGRLKQIETALDNRLMSLDGVDEDHLNSLMQEQDFMRRMIAFVPDEESRAELEEDFARMAIDKTLYLPSHKGAQVSPGRASRSQKRPRERSPPPAAGPSTGPGQERPKAPSHTTPHKQAQRQRTLPSHKTPAVPKEPVATPAALPLQLGRAQPQTPDKRPPAPQQQLPLTPAPSESRARQTVIDLCDSDDDEVDVKPAIGRSKSSAASPTPVAGPSRAQNAPAAEPGDPFAQFLDSLGESWGFTFSDYRDKFTSPSINISTAAQLLALPGIPPIPGQPSPLDTLMNGLEAAGMPSVWQAIFRHALTERAK</sequence>
<dbReference type="AlphaFoldDB" id="A0A2S5B116"/>
<feature type="region of interest" description="Disordered" evidence="1">
    <location>
        <begin position="206"/>
        <end position="369"/>
    </location>
</feature>
<feature type="compositionally biased region" description="Low complexity" evidence="1">
    <location>
        <begin position="302"/>
        <end position="311"/>
    </location>
</feature>
<dbReference type="Proteomes" id="UP000237144">
    <property type="component" value="Unassembled WGS sequence"/>
</dbReference>